<gene>
    <name evidence="4" type="ORF">EG240_08115</name>
</gene>
<dbReference type="InterPro" id="IPR019734">
    <property type="entry name" value="TPR_rpt"/>
</dbReference>
<evidence type="ECO:0000313" key="5">
    <source>
        <dbReference type="Proteomes" id="UP000275719"/>
    </source>
</evidence>
<comment type="caution">
    <text evidence="4">The sequence shown here is derived from an EMBL/GenBank/DDBJ whole genome shotgun (WGS) entry which is preliminary data.</text>
</comment>
<dbReference type="PANTHER" id="PTHR12558:SF13">
    <property type="entry name" value="CELL DIVISION CYCLE PROTEIN 27 HOMOLOG"/>
    <property type="match status" value="1"/>
</dbReference>
<keyword evidence="2" id="KW-0175">Coiled coil</keyword>
<accession>A0A3P3W9G6</accession>
<name>A0A3P3W9G6_9FLAO</name>
<evidence type="ECO:0000256" key="1">
    <source>
        <dbReference type="PROSITE-ProRule" id="PRU00339"/>
    </source>
</evidence>
<evidence type="ECO:0000256" key="2">
    <source>
        <dbReference type="SAM" id="Coils"/>
    </source>
</evidence>
<dbReference type="EMBL" id="RQVQ01000015">
    <property type="protein sequence ID" value="RRJ90646.1"/>
    <property type="molecule type" value="Genomic_DNA"/>
</dbReference>
<dbReference type="SMART" id="SM00028">
    <property type="entry name" value="TPR"/>
    <property type="match status" value="3"/>
</dbReference>
<dbReference type="AlphaFoldDB" id="A0A3P3W9G6"/>
<evidence type="ECO:0000313" key="4">
    <source>
        <dbReference type="EMBL" id="RRJ90646.1"/>
    </source>
</evidence>
<dbReference type="OrthoDB" id="935812at2"/>
<dbReference type="Pfam" id="PF13181">
    <property type="entry name" value="TPR_8"/>
    <property type="match status" value="2"/>
</dbReference>
<feature type="repeat" description="TPR" evidence="1">
    <location>
        <begin position="190"/>
        <end position="223"/>
    </location>
</feature>
<dbReference type="Pfam" id="PF13424">
    <property type="entry name" value="TPR_12"/>
    <property type="match status" value="1"/>
</dbReference>
<keyword evidence="1" id="KW-0802">TPR repeat</keyword>
<organism evidence="4 5">
    <name type="scientific">Paenimyroides tangerinum</name>
    <dbReference type="NCBI Taxonomy" id="2488728"/>
    <lineage>
        <taxon>Bacteria</taxon>
        <taxon>Pseudomonadati</taxon>
        <taxon>Bacteroidota</taxon>
        <taxon>Flavobacteriia</taxon>
        <taxon>Flavobacteriales</taxon>
        <taxon>Flavobacteriaceae</taxon>
        <taxon>Paenimyroides</taxon>
    </lineage>
</organism>
<protein>
    <submittedName>
        <fullName evidence="4">Tetratricopeptide repeat protein</fullName>
    </submittedName>
</protein>
<evidence type="ECO:0000256" key="3">
    <source>
        <dbReference type="SAM" id="SignalP"/>
    </source>
</evidence>
<sequence length="287" mass="33943">MSLKKIYILAIGLFSVGCFAQNNPFEHLSLEERKQLADKYNKLAALDNYYQTSEMHRIYKDSALMANPERKDIVQTYSYSYKKAGEHIKAMKLLNKAVEMDLKQGKTAALEYKAWSMLYFYRDYEAAIKDVDLILEMKKSQPLIACHGEICLLLKGQALFQLKRYDEAIETLEKLLELDKKRGFDPLDNFLVYFYIARSYSELNNLEKAIEYYENQLAVYDNFTEMHYQLGKIYLDKNNFEKASYHLNKAKELIGKGTKMFEPYIERFDEVYVEEIDLELERLKQKR</sequence>
<dbReference type="PROSITE" id="PS51257">
    <property type="entry name" value="PROKAR_LIPOPROTEIN"/>
    <property type="match status" value="1"/>
</dbReference>
<proteinExistence type="predicted"/>
<dbReference type="Gene3D" id="1.25.40.10">
    <property type="entry name" value="Tetratricopeptide repeat domain"/>
    <property type="match status" value="1"/>
</dbReference>
<reference evidence="4 5" key="1">
    <citation type="submission" date="2018-11" db="EMBL/GenBank/DDBJ databases">
        <title>Flavobacterium sp. nov., YIM 102701-2 draft genome.</title>
        <authorList>
            <person name="Li G."/>
            <person name="Jiang Y."/>
        </authorList>
    </citation>
    <scope>NUCLEOTIDE SEQUENCE [LARGE SCALE GENOMIC DNA]</scope>
    <source>
        <strain evidence="4 5">YIM 102701-2</strain>
    </source>
</reference>
<keyword evidence="3" id="KW-0732">Signal</keyword>
<feature type="repeat" description="TPR" evidence="1">
    <location>
        <begin position="224"/>
        <end position="257"/>
    </location>
</feature>
<dbReference type="RefSeq" id="WP_125018890.1">
    <property type="nucleotide sequence ID" value="NZ_RQVQ01000015.1"/>
</dbReference>
<dbReference type="SUPFAM" id="SSF48452">
    <property type="entry name" value="TPR-like"/>
    <property type="match status" value="1"/>
</dbReference>
<dbReference type="PANTHER" id="PTHR12558">
    <property type="entry name" value="CELL DIVISION CYCLE 16,23,27"/>
    <property type="match status" value="1"/>
</dbReference>
<feature type="coiled-coil region" evidence="2">
    <location>
        <begin position="162"/>
        <end position="216"/>
    </location>
</feature>
<dbReference type="Proteomes" id="UP000275719">
    <property type="component" value="Unassembled WGS sequence"/>
</dbReference>
<keyword evidence="5" id="KW-1185">Reference proteome</keyword>
<feature type="chain" id="PRO_5018332019" evidence="3">
    <location>
        <begin position="21"/>
        <end position="287"/>
    </location>
</feature>
<feature type="signal peptide" evidence="3">
    <location>
        <begin position="1"/>
        <end position="20"/>
    </location>
</feature>
<dbReference type="PROSITE" id="PS50005">
    <property type="entry name" value="TPR"/>
    <property type="match status" value="3"/>
</dbReference>
<dbReference type="InterPro" id="IPR011990">
    <property type="entry name" value="TPR-like_helical_dom_sf"/>
</dbReference>
<feature type="repeat" description="TPR" evidence="1">
    <location>
        <begin position="149"/>
        <end position="182"/>
    </location>
</feature>